<reference evidence="1 2" key="1">
    <citation type="submission" date="2024-01" db="EMBL/GenBank/DDBJ databases">
        <title>Genome assemblies of Stephania.</title>
        <authorList>
            <person name="Yang L."/>
        </authorList>
    </citation>
    <scope>NUCLEOTIDE SEQUENCE [LARGE SCALE GENOMIC DNA]</scope>
    <source>
        <strain evidence="1">JXDWG</strain>
        <tissue evidence="1">Leaf</tissue>
    </source>
</reference>
<evidence type="ECO:0000313" key="1">
    <source>
        <dbReference type="EMBL" id="KAK9105788.1"/>
    </source>
</evidence>
<organism evidence="1 2">
    <name type="scientific">Stephania cephalantha</name>
    <dbReference type="NCBI Taxonomy" id="152367"/>
    <lineage>
        <taxon>Eukaryota</taxon>
        <taxon>Viridiplantae</taxon>
        <taxon>Streptophyta</taxon>
        <taxon>Embryophyta</taxon>
        <taxon>Tracheophyta</taxon>
        <taxon>Spermatophyta</taxon>
        <taxon>Magnoliopsida</taxon>
        <taxon>Ranunculales</taxon>
        <taxon>Menispermaceae</taxon>
        <taxon>Menispermoideae</taxon>
        <taxon>Cissampelideae</taxon>
        <taxon>Stephania</taxon>
    </lineage>
</organism>
<dbReference type="PANTHER" id="PTHR33265:SF10">
    <property type="entry name" value="OS01G0133200 PROTEIN"/>
    <property type="match status" value="1"/>
</dbReference>
<dbReference type="AlphaFoldDB" id="A0AAP0FGC7"/>
<dbReference type="InterPro" id="IPR008480">
    <property type="entry name" value="DUF761_pln"/>
</dbReference>
<dbReference type="Pfam" id="PF05553">
    <property type="entry name" value="DUF761"/>
    <property type="match status" value="1"/>
</dbReference>
<dbReference type="Proteomes" id="UP001419268">
    <property type="component" value="Unassembled WGS sequence"/>
</dbReference>
<proteinExistence type="predicted"/>
<comment type="caution">
    <text evidence="1">The sequence shown here is derived from an EMBL/GenBank/DDBJ whole genome shotgun (WGS) entry which is preliminary data.</text>
</comment>
<dbReference type="EMBL" id="JBBNAG010000009">
    <property type="protein sequence ID" value="KAK9105788.1"/>
    <property type="molecule type" value="Genomic_DNA"/>
</dbReference>
<accession>A0AAP0FGC7</accession>
<protein>
    <submittedName>
        <fullName evidence="1">Uncharacterized protein</fullName>
    </submittedName>
</protein>
<sequence length="187" mass="21672">MTENRTRVLLERALRLFGISIFIEKIEAKSIAARLILIGKAKNKLEKSKLLKHYYYYNGRRRTFLPEFEFSPSSTPLFQRRRGAFKKRSNGGVCSVISLCRGSNVLRVDGDEFECEIMGRDDCALGGLPFFHDINSVKELRDDQCSDFGDEDDSVDQRAEMFIHKFYEEMRIQGHESDLLQLELNCD</sequence>
<keyword evidence="2" id="KW-1185">Reference proteome</keyword>
<name>A0AAP0FGC7_9MAGN</name>
<evidence type="ECO:0000313" key="2">
    <source>
        <dbReference type="Proteomes" id="UP001419268"/>
    </source>
</evidence>
<dbReference type="PANTHER" id="PTHR33265">
    <property type="entry name" value="AVR9/CF-9 RAPIDLY ELICITED PROTEIN-RELATED"/>
    <property type="match status" value="1"/>
</dbReference>
<gene>
    <name evidence="1" type="ORF">Scep_022632</name>
</gene>